<protein>
    <submittedName>
        <fullName evidence="6">LysR family transcriptional regulator</fullName>
    </submittedName>
</protein>
<evidence type="ECO:0000256" key="3">
    <source>
        <dbReference type="ARBA" id="ARBA00023125"/>
    </source>
</evidence>
<dbReference type="CDD" id="cd05466">
    <property type="entry name" value="PBP2_LTTR_substrate"/>
    <property type="match status" value="1"/>
</dbReference>
<dbReference type="GO" id="GO:0005829">
    <property type="term" value="C:cytosol"/>
    <property type="evidence" value="ECO:0007669"/>
    <property type="project" value="TreeGrafter"/>
</dbReference>
<comment type="caution">
    <text evidence="6">The sequence shown here is derived from an EMBL/GenBank/DDBJ whole genome shotgun (WGS) entry which is preliminary data.</text>
</comment>
<dbReference type="EMBL" id="VUMB01000014">
    <property type="protein sequence ID" value="MSS40329.1"/>
    <property type="molecule type" value="Genomic_DNA"/>
</dbReference>
<evidence type="ECO:0000313" key="7">
    <source>
        <dbReference type="Proteomes" id="UP000462363"/>
    </source>
</evidence>
<evidence type="ECO:0000256" key="2">
    <source>
        <dbReference type="ARBA" id="ARBA00023015"/>
    </source>
</evidence>
<dbReference type="GO" id="GO:0003700">
    <property type="term" value="F:DNA-binding transcription factor activity"/>
    <property type="evidence" value="ECO:0007669"/>
    <property type="project" value="InterPro"/>
</dbReference>
<dbReference type="InterPro" id="IPR050950">
    <property type="entry name" value="HTH-type_LysR_regulators"/>
</dbReference>
<keyword evidence="4" id="KW-0804">Transcription</keyword>
<dbReference type="RefSeq" id="WP_009249626.1">
    <property type="nucleotide sequence ID" value="NZ_AP024846.1"/>
</dbReference>
<dbReference type="InterPro" id="IPR036388">
    <property type="entry name" value="WH-like_DNA-bd_sf"/>
</dbReference>
<dbReference type="Proteomes" id="UP000462363">
    <property type="component" value="Unassembled WGS sequence"/>
</dbReference>
<dbReference type="PANTHER" id="PTHR30419">
    <property type="entry name" value="HTH-TYPE TRANSCRIPTIONAL REGULATOR YBHD"/>
    <property type="match status" value="1"/>
</dbReference>
<dbReference type="AlphaFoldDB" id="A0A844FC02"/>
<dbReference type="SUPFAM" id="SSF53850">
    <property type="entry name" value="Periplasmic binding protein-like II"/>
    <property type="match status" value="1"/>
</dbReference>
<dbReference type="InterPro" id="IPR000847">
    <property type="entry name" value="LysR_HTH_N"/>
</dbReference>
<comment type="similarity">
    <text evidence="1">Belongs to the LysR transcriptional regulatory family.</text>
</comment>
<accession>A0A844FC02</accession>
<sequence>MDLRKWSVLLAVVDYGSFTKAGEELNYTQSGITHMMKSLEQEVGFPLFNKGHHGVSITKEGRALLPAIRNLLSANESLNQEISFLKGAKKGTLTIGTYISCSIHWIPEIIQEFQKEYPGICFEISEGHEGDLIDWVENHKVDIGFISYHEHQPYEFIPVCDDPMMAVVPKGHPFAQYDEVPIEWFENAPFVCSEYTYGNDVHRILKTAGIKPDIKYTTSTDFSILSMIEHNLGISILPELVLRGQSGNFETRPLKPLSYRRLGMAVSSFRDMSPAMRVFIKYARDYLLS</sequence>
<dbReference type="Pfam" id="PF03466">
    <property type="entry name" value="LysR_substrate"/>
    <property type="match status" value="1"/>
</dbReference>
<evidence type="ECO:0000256" key="1">
    <source>
        <dbReference type="ARBA" id="ARBA00009437"/>
    </source>
</evidence>
<dbReference type="GO" id="GO:0003677">
    <property type="term" value="F:DNA binding"/>
    <property type="evidence" value="ECO:0007669"/>
    <property type="project" value="UniProtKB-KW"/>
</dbReference>
<dbReference type="Gene3D" id="1.10.10.10">
    <property type="entry name" value="Winged helix-like DNA-binding domain superfamily/Winged helix DNA-binding domain"/>
    <property type="match status" value="1"/>
</dbReference>
<dbReference type="InterPro" id="IPR036390">
    <property type="entry name" value="WH_DNA-bd_sf"/>
</dbReference>
<dbReference type="Gene3D" id="3.40.190.290">
    <property type="match status" value="1"/>
</dbReference>
<reference evidence="6 7" key="1">
    <citation type="submission" date="2019-08" db="EMBL/GenBank/DDBJ databases">
        <title>In-depth cultivation of the pig gut microbiome towards novel bacterial diversity and tailored functional studies.</title>
        <authorList>
            <person name="Wylensek D."/>
            <person name="Hitch T.C.A."/>
            <person name="Clavel T."/>
        </authorList>
    </citation>
    <scope>NUCLEOTIDE SEQUENCE [LARGE SCALE GENOMIC DNA]</scope>
    <source>
        <strain evidence="6 7">BL-389-WT-3D</strain>
    </source>
</reference>
<dbReference type="PROSITE" id="PS50931">
    <property type="entry name" value="HTH_LYSR"/>
    <property type="match status" value="1"/>
</dbReference>
<evidence type="ECO:0000259" key="5">
    <source>
        <dbReference type="PROSITE" id="PS50931"/>
    </source>
</evidence>
<dbReference type="PRINTS" id="PR00039">
    <property type="entry name" value="HTHLYSR"/>
</dbReference>
<keyword evidence="2" id="KW-0805">Transcription regulation</keyword>
<name>A0A844FC02_CLOSV</name>
<evidence type="ECO:0000313" key="6">
    <source>
        <dbReference type="EMBL" id="MSS40329.1"/>
    </source>
</evidence>
<proteinExistence type="inferred from homology"/>
<dbReference type="Pfam" id="PF00126">
    <property type="entry name" value="HTH_1"/>
    <property type="match status" value="1"/>
</dbReference>
<evidence type="ECO:0000256" key="4">
    <source>
        <dbReference type="ARBA" id="ARBA00023163"/>
    </source>
</evidence>
<gene>
    <name evidence="6" type="ORF">FYJ37_08195</name>
</gene>
<organism evidence="6 7">
    <name type="scientific">Clostridium scindens (strain JCM 10418 / VPI 12708)</name>
    <dbReference type="NCBI Taxonomy" id="29347"/>
    <lineage>
        <taxon>Bacteria</taxon>
        <taxon>Bacillati</taxon>
        <taxon>Bacillota</taxon>
        <taxon>Clostridia</taxon>
        <taxon>Lachnospirales</taxon>
        <taxon>Lachnospiraceae</taxon>
    </lineage>
</organism>
<keyword evidence="3" id="KW-0238">DNA-binding</keyword>
<dbReference type="InterPro" id="IPR005119">
    <property type="entry name" value="LysR_subst-bd"/>
</dbReference>
<dbReference type="SUPFAM" id="SSF46785">
    <property type="entry name" value="Winged helix' DNA-binding domain"/>
    <property type="match status" value="1"/>
</dbReference>
<dbReference type="PANTHER" id="PTHR30419:SF28">
    <property type="entry name" value="HTH-TYPE TRANSCRIPTIONAL REGULATOR BSDA"/>
    <property type="match status" value="1"/>
</dbReference>
<feature type="domain" description="HTH lysR-type" evidence="5">
    <location>
        <begin position="1"/>
        <end position="58"/>
    </location>
</feature>